<organism evidence="2 3">
    <name type="scientific">Phytophthora fragariae</name>
    <dbReference type="NCBI Taxonomy" id="53985"/>
    <lineage>
        <taxon>Eukaryota</taxon>
        <taxon>Sar</taxon>
        <taxon>Stramenopiles</taxon>
        <taxon>Oomycota</taxon>
        <taxon>Peronosporomycetes</taxon>
        <taxon>Peronosporales</taxon>
        <taxon>Peronosporaceae</taxon>
        <taxon>Phytophthora</taxon>
    </lineage>
</organism>
<evidence type="ECO:0000313" key="3">
    <source>
        <dbReference type="Proteomes" id="UP000486351"/>
    </source>
</evidence>
<reference evidence="2 3" key="1">
    <citation type="submission" date="2018-09" db="EMBL/GenBank/DDBJ databases">
        <title>Genomic investigation of the strawberry pathogen Phytophthora fragariae indicates pathogenicity is determined by transcriptional variation in three key races.</title>
        <authorList>
            <person name="Adams T.M."/>
            <person name="Armitage A.D."/>
            <person name="Sobczyk M.K."/>
            <person name="Bates H.J."/>
            <person name="Dunwell J.M."/>
            <person name="Nellist C.F."/>
            <person name="Harrison R.J."/>
        </authorList>
    </citation>
    <scope>NUCLEOTIDE SEQUENCE [LARGE SCALE GENOMIC DNA]</scope>
    <source>
        <strain evidence="2 3">NOV-77</strain>
    </source>
</reference>
<dbReference type="EMBL" id="QXFY01000406">
    <property type="protein sequence ID" value="KAE9345291.1"/>
    <property type="molecule type" value="Genomic_DNA"/>
</dbReference>
<feature type="compositionally biased region" description="Polar residues" evidence="1">
    <location>
        <begin position="8"/>
        <end position="18"/>
    </location>
</feature>
<gene>
    <name evidence="2" type="ORF">PF008_g8827</name>
</gene>
<feature type="region of interest" description="Disordered" evidence="1">
    <location>
        <begin position="1"/>
        <end position="34"/>
    </location>
</feature>
<proteinExistence type="predicted"/>
<dbReference type="Proteomes" id="UP000486351">
    <property type="component" value="Unassembled WGS sequence"/>
</dbReference>
<sequence length="34" mass="3730">MKREQQEHNGNANDTGTGDTEDSSRRTAVRAIAL</sequence>
<accession>A0A6G0RYM6</accession>
<dbReference type="AlphaFoldDB" id="A0A6G0RYM6"/>
<name>A0A6G0RYM6_9STRA</name>
<evidence type="ECO:0000256" key="1">
    <source>
        <dbReference type="SAM" id="MobiDB-lite"/>
    </source>
</evidence>
<comment type="caution">
    <text evidence="2">The sequence shown here is derived from an EMBL/GenBank/DDBJ whole genome shotgun (WGS) entry which is preliminary data.</text>
</comment>
<evidence type="ECO:0000313" key="2">
    <source>
        <dbReference type="EMBL" id="KAE9345291.1"/>
    </source>
</evidence>
<protein>
    <submittedName>
        <fullName evidence="2">Uncharacterized protein</fullName>
    </submittedName>
</protein>